<evidence type="ECO:0000256" key="1">
    <source>
        <dbReference type="SAM" id="MobiDB-lite"/>
    </source>
</evidence>
<dbReference type="Proteomes" id="UP000018502">
    <property type="component" value="Unassembled WGS sequence"/>
</dbReference>
<feature type="compositionally biased region" description="Basic residues" evidence="1">
    <location>
        <begin position="31"/>
        <end position="40"/>
    </location>
</feature>
<dbReference type="AlphaFoldDB" id="A0A829MIK0"/>
<accession>A0A829MIK0</accession>
<protein>
    <submittedName>
        <fullName evidence="2">Uncharacterized protein</fullName>
    </submittedName>
</protein>
<name>A0A829MIK0_9MYCO</name>
<evidence type="ECO:0000313" key="3">
    <source>
        <dbReference type="Proteomes" id="UP000018502"/>
    </source>
</evidence>
<proteinExistence type="predicted"/>
<organism evidence="2 3">
    <name type="scientific">Mycobacteroides abscessus MAB_091912_2446</name>
    <dbReference type="NCBI Taxonomy" id="1335414"/>
    <lineage>
        <taxon>Bacteria</taxon>
        <taxon>Bacillati</taxon>
        <taxon>Actinomycetota</taxon>
        <taxon>Actinomycetes</taxon>
        <taxon>Mycobacteriales</taxon>
        <taxon>Mycobacteriaceae</taxon>
        <taxon>Mycobacteroides</taxon>
        <taxon>Mycobacteroides abscessus</taxon>
    </lineage>
</organism>
<evidence type="ECO:0000313" key="2">
    <source>
        <dbReference type="EMBL" id="ESV64112.1"/>
    </source>
</evidence>
<comment type="caution">
    <text evidence="2">The sequence shown here is derived from an EMBL/GenBank/DDBJ whole genome shotgun (WGS) entry which is preliminary data.</text>
</comment>
<sequence>MTQADVEAAIETLRPTKRSSDAPLTLGLTKASRRRLVHAE</sequence>
<reference evidence="2 3" key="1">
    <citation type="journal article" date="2014" name="Emerg. Infect. Dis.">
        <title>High-level Relatedness among Mycobacterium abscessus subsp. massiliense Strains from Widely Separated Outbreaks.</title>
        <authorList>
            <person name="Tettelin H."/>
            <person name="Davidson R.M."/>
            <person name="Agrawal S."/>
            <person name="Aitken M.L."/>
            <person name="Shallom S."/>
            <person name="Hasan N.A."/>
            <person name="Strong M."/>
            <person name="Nogueira de Moura V.C."/>
            <person name="De Groote M.A."/>
            <person name="Duarte R.S."/>
            <person name="Hine E."/>
            <person name="Parankush S."/>
            <person name="Su Q."/>
            <person name="Daugherty S.C."/>
            <person name="Fraser C.M."/>
            <person name="Brown-Elliott B.A."/>
            <person name="Wallace R.J.Jr."/>
            <person name="Holland S.M."/>
            <person name="Sampaio E.P."/>
            <person name="Olivier K.N."/>
            <person name="Jackson M."/>
            <person name="Zelazny A.M."/>
        </authorList>
    </citation>
    <scope>NUCLEOTIDE SEQUENCE [LARGE SCALE GENOMIC DNA]</scope>
    <source>
        <strain evidence="2 3">MAB_091912_2446</strain>
    </source>
</reference>
<dbReference type="EMBL" id="AYTF01000001">
    <property type="protein sequence ID" value="ESV64112.1"/>
    <property type="molecule type" value="Genomic_DNA"/>
</dbReference>
<feature type="region of interest" description="Disordered" evidence="1">
    <location>
        <begin position="1"/>
        <end position="40"/>
    </location>
</feature>
<gene>
    <name evidence="2" type="ORF">L833_1496</name>
</gene>